<keyword evidence="3" id="KW-1185">Reference proteome</keyword>
<dbReference type="PANTHER" id="PTHR40202:SF1">
    <property type="entry name" value="HD DOMAIN-CONTAINING PROTEIN"/>
    <property type="match status" value="1"/>
</dbReference>
<organism evidence="2 3">
    <name type="scientific">Actinomadura meyerae</name>
    <dbReference type="NCBI Taxonomy" id="240840"/>
    <lineage>
        <taxon>Bacteria</taxon>
        <taxon>Bacillati</taxon>
        <taxon>Actinomycetota</taxon>
        <taxon>Actinomycetes</taxon>
        <taxon>Streptosporangiales</taxon>
        <taxon>Thermomonosporaceae</taxon>
        <taxon>Actinomadura</taxon>
    </lineage>
</organism>
<feature type="domain" description="HD" evidence="1">
    <location>
        <begin position="51"/>
        <end position="115"/>
    </location>
</feature>
<dbReference type="EMBL" id="FZOR01000005">
    <property type="protein sequence ID" value="SNS53023.1"/>
    <property type="molecule type" value="Genomic_DNA"/>
</dbReference>
<evidence type="ECO:0000313" key="3">
    <source>
        <dbReference type="Proteomes" id="UP000198318"/>
    </source>
</evidence>
<dbReference type="Pfam" id="PF01966">
    <property type="entry name" value="HD"/>
    <property type="match status" value="1"/>
</dbReference>
<dbReference type="Gene3D" id="1.10.3210.10">
    <property type="entry name" value="Hypothetical protein af1432"/>
    <property type="match status" value="1"/>
</dbReference>
<dbReference type="InterPro" id="IPR006674">
    <property type="entry name" value="HD_domain"/>
</dbReference>
<protein>
    <submittedName>
        <fullName evidence="2">Predicted HD phosphohydrolase</fullName>
    </submittedName>
</protein>
<dbReference type="PANTHER" id="PTHR40202">
    <property type="match status" value="1"/>
</dbReference>
<name>A0A239F9N4_9ACTN</name>
<dbReference type="Proteomes" id="UP000198318">
    <property type="component" value="Unassembled WGS sequence"/>
</dbReference>
<gene>
    <name evidence="2" type="ORF">SAMN05443665_1005212</name>
</gene>
<accession>A0A239F9N4</accession>
<dbReference type="SUPFAM" id="SSF109604">
    <property type="entry name" value="HD-domain/PDEase-like"/>
    <property type="match status" value="1"/>
</dbReference>
<dbReference type="GO" id="GO:0016787">
    <property type="term" value="F:hydrolase activity"/>
    <property type="evidence" value="ECO:0007669"/>
    <property type="project" value="UniProtKB-KW"/>
</dbReference>
<dbReference type="RefSeq" id="WP_089325283.1">
    <property type="nucleotide sequence ID" value="NZ_FZOR01000005.1"/>
</dbReference>
<proteinExistence type="predicted"/>
<evidence type="ECO:0000313" key="2">
    <source>
        <dbReference type="EMBL" id="SNS53023.1"/>
    </source>
</evidence>
<dbReference type="OrthoDB" id="9802857at2"/>
<keyword evidence="2" id="KW-0378">Hydrolase</keyword>
<evidence type="ECO:0000259" key="1">
    <source>
        <dbReference type="Pfam" id="PF01966"/>
    </source>
</evidence>
<dbReference type="InterPro" id="IPR052567">
    <property type="entry name" value="OP_Dioxygenase"/>
</dbReference>
<dbReference type="CDD" id="cd00077">
    <property type="entry name" value="HDc"/>
    <property type="match status" value="1"/>
</dbReference>
<reference evidence="2 3" key="1">
    <citation type="submission" date="2017-06" db="EMBL/GenBank/DDBJ databases">
        <authorList>
            <person name="Kim H.J."/>
            <person name="Triplett B.A."/>
        </authorList>
    </citation>
    <scope>NUCLEOTIDE SEQUENCE [LARGE SCALE GENOMIC DNA]</scope>
    <source>
        <strain evidence="2 3">DSM 44715</strain>
    </source>
</reference>
<dbReference type="AlphaFoldDB" id="A0A239F9N4"/>
<sequence>MFTRMDQGTREQWLHIRAETLKTQEQAPDRVLPMLAGLAAFTDGYAVDQLQHSLQTAAHAEAAGADDELVVAALCHDMGKVISTANHAAVAAEILRPYVCDEVYRIIHAHQTFEAAHYGEHFGWDPAERERFKDEPWYADAIRFADEWDQVAFDPGFDTPTLEHFAPRVRRVFGGPRTITK</sequence>
<dbReference type="InterPro" id="IPR003607">
    <property type="entry name" value="HD/PDEase_dom"/>
</dbReference>